<dbReference type="EMBL" id="BEXD01000140">
    <property type="protein sequence ID" value="GBB84665.1"/>
    <property type="molecule type" value="Genomic_DNA"/>
</dbReference>
<name>A0A2Z6Q5A2_9GLOM</name>
<reference evidence="1 2" key="1">
    <citation type="submission" date="2017-11" db="EMBL/GenBank/DDBJ databases">
        <title>The genome of Rhizophagus clarus HR1 reveals common genetic basis of auxotrophy among arbuscular mycorrhizal fungi.</title>
        <authorList>
            <person name="Kobayashi Y."/>
        </authorList>
    </citation>
    <scope>NUCLEOTIDE SEQUENCE [LARGE SCALE GENOMIC DNA]</scope>
    <source>
        <strain evidence="1 2">HR1</strain>
    </source>
</reference>
<keyword evidence="2" id="KW-1185">Reference proteome</keyword>
<evidence type="ECO:0000313" key="1">
    <source>
        <dbReference type="EMBL" id="GBB84665.1"/>
    </source>
</evidence>
<gene>
    <name evidence="1" type="ORF">RclHR1_11230008</name>
</gene>
<dbReference type="Proteomes" id="UP000247702">
    <property type="component" value="Unassembled WGS sequence"/>
</dbReference>
<protein>
    <submittedName>
        <fullName evidence="1">Uncharacterized protein</fullName>
    </submittedName>
</protein>
<organism evidence="1 2">
    <name type="scientific">Rhizophagus clarus</name>
    <dbReference type="NCBI Taxonomy" id="94130"/>
    <lineage>
        <taxon>Eukaryota</taxon>
        <taxon>Fungi</taxon>
        <taxon>Fungi incertae sedis</taxon>
        <taxon>Mucoromycota</taxon>
        <taxon>Glomeromycotina</taxon>
        <taxon>Glomeromycetes</taxon>
        <taxon>Glomerales</taxon>
        <taxon>Glomeraceae</taxon>
        <taxon>Rhizophagus</taxon>
    </lineage>
</organism>
<evidence type="ECO:0000313" key="2">
    <source>
        <dbReference type="Proteomes" id="UP000247702"/>
    </source>
</evidence>
<dbReference type="AlphaFoldDB" id="A0A2Z6Q5A2"/>
<accession>A0A2Z6Q5A2</accession>
<proteinExistence type="predicted"/>
<sequence>MTQSELSEFFDASALFHPEAEKDKKGQVIRYSNEDYLVGIPSRDELAMKNDEGSTSMLQRQLANYQIFHSCQSI</sequence>
<comment type="caution">
    <text evidence="1">The sequence shown here is derived from an EMBL/GenBank/DDBJ whole genome shotgun (WGS) entry which is preliminary data.</text>
</comment>